<organism evidence="2 3">
    <name type="scientific">Fusarium napiforme</name>
    <dbReference type="NCBI Taxonomy" id="42672"/>
    <lineage>
        <taxon>Eukaryota</taxon>
        <taxon>Fungi</taxon>
        <taxon>Dikarya</taxon>
        <taxon>Ascomycota</taxon>
        <taxon>Pezizomycotina</taxon>
        <taxon>Sordariomycetes</taxon>
        <taxon>Hypocreomycetidae</taxon>
        <taxon>Hypocreales</taxon>
        <taxon>Nectriaceae</taxon>
        <taxon>Fusarium</taxon>
        <taxon>Fusarium fujikuroi species complex</taxon>
    </lineage>
</organism>
<dbReference type="EMBL" id="JAAOAO010000198">
    <property type="protein sequence ID" value="KAF5557470.1"/>
    <property type="molecule type" value="Genomic_DNA"/>
</dbReference>
<protein>
    <submittedName>
        <fullName evidence="2">Uncharacterized protein</fullName>
    </submittedName>
</protein>
<feature type="region of interest" description="Disordered" evidence="1">
    <location>
        <begin position="103"/>
        <end position="144"/>
    </location>
</feature>
<proteinExistence type="predicted"/>
<comment type="caution">
    <text evidence="2">The sequence shown here is derived from an EMBL/GenBank/DDBJ whole genome shotgun (WGS) entry which is preliminary data.</text>
</comment>
<evidence type="ECO:0000313" key="2">
    <source>
        <dbReference type="EMBL" id="KAF5557470.1"/>
    </source>
</evidence>
<feature type="compositionally biased region" description="Basic and acidic residues" evidence="1">
    <location>
        <begin position="121"/>
        <end position="144"/>
    </location>
</feature>
<feature type="region of interest" description="Disordered" evidence="1">
    <location>
        <begin position="617"/>
        <end position="669"/>
    </location>
</feature>
<feature type="compositionally biased region" description="Polar residues" evidence="1">
    <location>
        <begin position="635"/>
        <end position="649"/>
    </location>
</feature>
<evidence type="ECO:0000256" key="1">
    <source>
        <dbReference type="SAM" id="MobiDB-lite"/>
    </source>
</evidence>
<dbReference type="Proteomes" id="UP000574317">
    <property type="component" value="Unassembled WGS sequence"/>
</dbReference>
<name>A0A8H5NA78_9HYPO</name>
<dbReference type="AlphaFoldDB" id="A0A8H5NA78"/>
<sequence>MDDEGSAVPQIEECIGAREDHIKPSFPSDGLVRLVDDIMSGLGHVPPLRMTQSAVRTLCQPPFSTDYPLAWTRSSKRAELTEDDTETFKHIVRRLQDYTLLKSKRASDNRNKGCPSAPSRLCRDSTPDRHVFSEPRTLKKERREPKLLRRAGFPCTLPCVGKRKAQEQLSDTMSAKKARKYRAKLSEEKATRKRNVDAYRKAISRQQRNFGKLQATEAYQNAHPSEKDKMLNDHRRHIDKIDQKYHDEGDTQTNRAMEDSGLEADDEWQDIRPKYEKMEDHFAYAQAATSFQHHVPPKDEEVGEILVRSQSLSPEGSKLFTVQEMATWFICDSSVHNVQNASRGVLGTNKEMNYNSPKDLKIRGLEILYQKSTSPVQPPNGRQWVRVPALVEATAHIVEWQAVETHEGLLWVSLAGWEAFHQMPPTTARPIPVEQDHGVGVVIDVLSGEDEAQGDIDRMLLSERDQNPHRLADLLIFTTQPWANEALPDTNPPFFTARGTRGGQAMQISWGGFNRFKHNFPAFFSATGHRRRRLLSNPRAGKEHSHLVYNLQRRPDCLSLESIPSSGSGEISFPDSMTKHIIRLRGPDGRYRETIEAGPSPGREYSLSDMMYEERWSMEAPPCSPQSSSPEQDDSIFSSTQYTLNTAKLPTTAKPRAVPMDRASQRHLS</sequence>
<reference evidence="2 3" key="1">
    <citation type="submission" date="2020-05" db="EMBL/GenBank/DDBJ databases">
        <title>Identification and distribution of gene clusters putatively required for synthesis of sphingolipid metabolism inhibitors in phylogenetically diverse species of the filamentous fungus Fusarium.</title>
        <authorList>
            <person name="Kim H.-S."/>
            <person name="Busman M."/>
            <person name="Brown D.W."/>
            <person name="Divon H."/>
            <person name="Uhlig S."/>
            <person name="Proctor R.H."/>
        </authorList>
    </citation>
    <scope>NUCLEOTIDE SEQUENCE [LARGE SCALE GENOMIC DNA]</scope>
    <source>
        <strain evidence="2 3">NRRL 25196</strain>
    </source>
</reference>
<accession>A0A8H5NA78</accession>
<keyword evidence="3" id="KW-1185">Reference proteome</keyword>
<gene>
    <name evidence="2" type="ORF">FNAPI_5410</name>
</gene>
<evidence type="ECO:0000313" key="3">
    <source>
        <dbReference type="Proteomes" id="UP000574317"/>
    </source>
</evidence>